<dbReference type="GO" id="GO:0005886">
    <property type="term" value="C:plasma membrane"/>
    <property type="evidence" value="ECO:0007669"/>
    <property type="project" value="UniProtKB-SubCell"/>
</dbReference>
<dbReference type="PRINTS" id="PR00702">
    <property type="entry name" value="ACRIFLAVINRP"/>
</dbReference>
<dbReference type="InterPro" id="IPR004869">
    <property type="entry name" value="MMPL_dom"/>
</dbReference>
<dbReference type="InterPro" id="IPR050545">
    <property type="entry name" value="Mycobact_MmpL"/>
</dbReference>
<evidence type="ECO:0000259" key="7">
    <source>
        <dbReference type="PROSITE" id="PS50156"/>
    </source>
</evidence>
<keyword evidence="5 6" id="KW-0472">Membrane</keyword>
<evidence type="ECO:0000313" key="9">
    <source>
        <dbReference type="Proteomes" id="UP000320735"/>
    </source>
</evidence>
<feature type="transmembrane region" description="Helical" evidence="6">
    <location>
        <begin position="411"/>
        <end position="430"/>
    </location>
</feature>
<feature type="transmembrane region" description="Helical" evidence="6">
    <location>
        <begin position="18"/>
        <end position="36"/>
    </location>
</feature>
<feature type="transmembrane region" description="Helical" evidence="6">
    <location>
        <begin position="724"/>
        <end position="748"/>
    </location>
</feature>
<gene>
    <name evidence="8" type="ORF">CA54_00460</name>
</gene>
<protein>
    <submittedName>
        <fullName evidence="8">Multidrug efflux system subunit MdtC</fullName>
    </submittedName>
</protein>
<keyword evidence="9" id="KW-1185">Reference proteome</keyword>
<dbReference type="InterPro" id="IPR001036">
    <property type="entry name" value="Acrflvin-R"/>
</dbReference>
<feature type="transmembrane region" description="Helical" evidence="6">
    <location>
        <begin position="693"/>
        <end position="712"/>
    </location>
</feature>
<feature type="transmembrane region" description="Helical" evidence="6">
    <location>
        <begin position="322"/>
        <end position="345"/>
    </location>
</feature>
<dbReference type="GO" id="GO:0022857">
    <property type="term" value="F:transmembrane transporter activity"/>
    <property type="evidence" value="ECO:0007669"/>
    <property type="project" value="InterPro"/>
</dbReference>
<evidence type="ECO:0000256" key="6">
    <source>
        <dbReference type="SAM" id="Phobius"/>
    </source>
</evidence>
<dbReference type="Proteomes" id="UP000320735">
    <property type="component" value="Unassembled WGS sequence"/>
</dbReference>
<organism evidence="8 9">
    <name type="scientific">Symmachiella macrocystis</name>
    <dbReference type="NCBI Taxonomy" id="2527985"/>
    <lineage>
        <taxon>Bacteria</taxon>
        <taxon>Pseudomonadati</taxon>
        <taxon>Planctomycetota</taxon>
        <taxon>Planctomycetia</taxon>
        <taxon>Planctomycetales</taxon>
        <taxon>Planctomycetaceae</taxon>
        <taxon>Symmachiella</taxon>
    </lineage>
</organism>
<feature type="domain" description="SSD" evidence="7">
    <location>
        <begin position="661"/>
        <end position="750"/>
    </location>
</feature>
<feature type="transmembrane region" description="Helical" evidence="6">
    <location>
        <begin position="351"/>
        <end position="374"/>
    </location>
</feature>
<feature type="domain" description="SSD" evidence="7">
    <location>
        <begin position="254"/>
        <end position="376"/>
    </location>
</feature>
<dbReference type="SUPFAM" id="SSF82866">
    <property type="entry name" value="Multidrug efflux transporter AcrB transmembrane domain"/>
    <property type="match status" value="2"/>
</dbReference>
<comment type="subcellular location">
    <subcellularLocation>
        <location evidence="1">Cell membrane</location>
        <topology evidence="1">Multi-pass membrane protein</topology>
    </subcellularLocation>
</comment>
<dbReference type="Pfam" id="PF03176">
    <property type="entry name" value="MMPL"/>
    <property type="match status" value="2"/>
</dbReference>
<keyword evidence="2" id="KW-1003">Cell membrane</keyword>
<comment type="caution">
    <text evidence="8">The sequence shown here is derived from an EMBL/GenBank/DDBJ whole genome shotgun (WGS) entry which is preliminary data.</text>
</comment>
<sequence>MPRRFNRTTGWMVDHPSVVTFGLLVISGFALLGYIAPERLTDLFTVHAPDQQSPVTKREKFETPPDVDPVSLSDSDAVLVVDCDAIFTQRGAAAVRHVVDELESLDYVRSILWMDRVPILNIFGLPEPILPSATASAGRFESARQKADAHPLVAGQLLSDDGKTLLLLIKFDWLFVSDDEDCTSRLREEAEKAAADFPDVNMSFLVSGRVPTYLTIVQSHEENKYKYQIIGYSMIGLIAIVLFRGFTAVIIVALAPAMGVFWTLGMLQYFDLQNNPFNDVILPVLLSLVGLTDGVHLMVQIRRYRASGMSERDAARAGVREVGLACALTSLTTAIGFGSMSLAHHKTVQEFGWSCVMGVLLTFVAVVTVIPLACSTRMGRRVHIGHERGLIDRHLNRIGGIIEFVLRHTKALSYIAIGLTFVLLMISLTLRPDERRTDAMPTGSEAAVAMRHMDDAFGGLEYSAVDISWSSDVPADSPKILEAVSAVDDLLLSEELIGHPLSIRNLIDALPGEGKASERMSMIELLPPPLKRAFYTPEHRRASVTFRVRDLGIATYGPVFRRLETGLEKIQQDYPNFTFDLSGSAVRRWEHLYQIVVDLATSLGSAAIIIFVVLAFVYRSVRMGLISIIPNVFPLAVTGTALVLTGGSLEMVSVCAFTVCLGIAVDDTIHFLTRYQEEREKTDDDHEAIRASFTGVGTALIMTTAVLIVGFSTVLFSDMRDQRIFAAMSGLTIGSALFGDLVFLPALLSRFARAKPRSDSAEDEIPGDV</sequence>
<feature type="transmembrane region" description="Helical" evidence="6">
    <location>
        <begin position="280"/>
        <end position="301"/>
    </location>
</feature>
<keyword evidence="4 6" id="KW-1133">Transmembrane helix</keyword>
<feature type="transmembrane region" description="Helical" evidence="6">
    <location>
        <begin position="651"/>
        <end position="672"/>
    </location>
</feature>
<accession>A0A5C6BHP4</accession>
<dbReference type="EMBL" id="SJPP01000001">
    <property type="protein sequence ID" value="TWU11242.1"/>
    <property type="molecule type" value="Genomic_DNA"/>
</dbReference>
<feature type="transmembrane region" description="Helical" evidence="6">
    <location>
        <begin position="625"/>
        <end position="645"/>
    </location>
</feature>
<dbReference type="InterPro" id="IPR000731">
    <property type="entry name" value="SSD"/>
</dbReference>
<dbReference type="AlphaFoldDB" id="A0A5C6BHP4"/>
<reference evidence="8 9" key="1">
    <citation type="submission" date="2019-02" db="EMBL/GenBank/DDBJ databases">
        <title>Deep-cultivation of Planctomycetes and their phenomic and genomic characterization uncovers novel biology.</title>
        <authorList>
            <person name="Wiegand S."/>
            <person name="Jogler M."/>
            <person name="Boedeker C."/>
            <person name="Pinto D."/>
            <person name="Vollmers J."/>
            <person name="Rivas-Marin E."/>
            <person name="Kohn T."/>
            <person name="Peeters S.H."/>
            <person name="Heuer A."/>
            <person name="Rast P."/>
            <person name="Oberbeckmann S."/>
            <person name="Bunk B."/>
            <person name="Jeske O."/>
            <person name="Meyerdierks A."/>
            <person name="Storesund J.E."/>
            <person name="Kallscheuer N."/>
            <person name="Luecker S."/>
            <person name="Lage O.M."/>
            <person name="Pohl T."/>
            <person name="Merkel B.J."/>
            <person name="Hornburger P."/>
            <person name="Mueller R.-W."/>
            <person name="Bruemmer F."/>
            <person name="Labrenz M."/>
            <person name="Spormann A.M."/>
            <person name="Op Den Camp H."/>
            <person name="Overmann J."/>
            <person name="Amann R."/>
            <person name="Jetten M.S.M."/>
            <person name="Mascher T."/>
            <person name="Medema M.H."/>
            <person name="Devos D.P."/>
            <person name="Kaster A.-K."/>
            <person name="Ovreas L."/>
            <person name="Rohde M."/>
            <person name="Galperin M.Y."/>
            <person name="Jogler C."/>
        </authorList>
    </citation>
    <scope>NUCLEOTIDE SEQUENCE [LARGE SCALE GENOMIC DNA]</scope>
    <source>
        <strain evidence="8 9">CA54</strain>
    </source>
</reference>
<evidence type="ECO:0000256" key="2">
    <source>
        <dbReference type="ARBA" id="ARBA00022475"/>
    </source>
</evidence>
<evidence type="ECO:0000313" key="8">
    <source>
        <dbReference type="EMBL" id="TWU11242.1"/>
    </source>
</evidence>
<evidence type="ECO:0000256" key="3">
    <source>
        <dbReference type="ARBA" id="ARBA00022692"/>
    </source>
</evidence>
<dbReference type="PROSITE" id="PS50156">
    <property type="entry name" value="SSD"/>
    <property type="match status" value="2"/>
</dbReference>
<keyword evidence="3 6" id="KW-0812">Transmembrane</keyword>
<name>A0A5C6BHP4_9PLAN</name>
<dbReference type="PANTHER" id="PTHR33406">
    <property type="entry name" value="MEMBRANE PROTEIN MJ1562-RELATED"/>
    <property type="match status" value="1"/>
</dbReference>
<feature type="transmembrane region" description="Helical" evidence="6">
    <location>
        <begin position="592"/>
        <end position="618"/>
    </location>
</feature>
<proteinExistence type="predicted"/>
<evidence type="ECO:0000256" key="5">
    <source>
        <dbReference type="ARBA" id="ARBA00023136"/>
    </source>
</evidence>
<dbReference type="PANTHER" id="PTHR33406:SF12">
    <property type="entry name" value="BLR2997 PROTEIN"/>
    <property type="match status" value="1"/>
</dbReference>
<dbReference type="RefSeq" id="WP_231962918.1">
    <property type="nucleotide sequence ID" value="NZ_SJPP01000001.1"/>
</dbReference>
<evidence type="ECO:0000256" key="1">
    <source>
        <dbReference type="ARBA" id="ARBA00004651"/>
    </source>
</evidence>
<evidence type="ECO:0000256" key="4">
    <source>
        <dbReference type="ARBA" id="ARBA00022989"/>
    </source>
</evidence>
<feature type="transmembrane region" description="Helical" evidence="6">
    <location>
        <begin position="234"/>
        <end position="260"/>
    </location>
</feature>
<dbReference type="Gene3D" id="1.20.1640.10">
    <property type="entry name" value="Multidrug efflux transporter AcrB transmembrane domain"/>
    <property type="match status" value="2"/>
</dbReference>